<dbReference type="Proteomes" id="UP000235116">
    <property type="component" value="Chromosome"/>
</dbReference>
<accession>A0A2K9LI04</accession>
<evidence type="ECO:0000256" key="6">
    <source>
        <dbReference type="ARBA" id="ARBA00022989"/>
    </source>
</evidence>
<reference evidence="12" key="1">
    <citation type="submission" date="2017-08" db="EMBL/GenBank/DDBJ databases">
        <title>Direct submision.</title>
        <authorList>
            <person name="Kim S.-J."/>
            <person name="Rhee S.-K."/>
        </authorList>
    </citation>
    <scope>NUCLEOTIDE SEQUENCE [LARGE SCALE GENOMIC DNA]</scope>
    <source>
        <strain evidence="12">GI5</strain>
    </source>
</reference>
<feature type="transmembrane region" description="Helical" evidence="9">
    <location>
        <begin position="380"/>
        <end position="407"/>
    </location>
</feature>
<dbReference type="Gene3D" id="3.10.580.10">
    <property type="entry name" value="CBS-domain"/>
    <property type="match status" value="1"/>
</dbReference>
<dbReference type="KEGG" id="kak:Kalk_01220"/>
<dbReference type="SMART" id="SM00924">
    <property type="entry name" value="MgtE_N"/>
    <property type="match status" value="1"/>
</dbReference>
<feature type="transmembrane region" description="Helical" evidence="9">
    <location>
        <begin position="281"/>
        <end position="299"/>
    </location>
</feature>
<dbReference type="GO" id="GO:0008324">
    <property type="term" value="F:monoatomic cation transmembrane transporter activity"/>
    <property type="evidence" value="ECO:0007669"/>
    <property type="project" value="InterPro"/>
</dbReference>
<comment type="similarity">
    <text evidence="2">Belongs to the SLC41A transporter family.</text>
</comment>
<dbReference type="InterPro" id="IPR000644">
    <property type="entry name" value="CBS_dom"/>
</dbReference>
<keyword evidence="8" id="KW-0129">CBS domain</keyword>
<dbReference type="SUPFAM" id="SSF158791">
    <property type="entry name" value="MgtE N-terminal domain-like"/>
    <property type="match status" value="1"/>
</dbReference>
<sequence>MIIMNSTTETEVLIDAVDDILTHRFLLDYPRDAAQIIEESDVTAVADVLSNQDIYVQLPAWQQLVPHAASRLLDAMPVDVCQKILTELPPHYTVKVLGQFDEARQQEFLNLLSPGIQKELNDLMSYPNECAGRLMDTRITHFRGDMTAEKTLSILRNSKLKTARALFLVDNDGRLTSKVHLQDVAVADPNTPLHTLAQPIVTAVQSMAPNEEVTELFESQQLLDLPVVDLDNHLLGIIYHANLLKASQQELSSDLLAMVGASREERALSTPFFAVKKRMPWLQINLITAFMAASVVGIFENTIAQFTALAVLLPVVAGQSGNAGAQALAVTMRGLALREITIRQWGLVMWKEVSTGLMNGLCIALTCGIGVYVWSQSLGLVIVICSSMILAMIAAGFAGALVPIMLVRLGQDPAQASSIILTTVTDIAGFFAFLGIATLLSGML</sequence>
<dbReference type="AlphaFoldDB" id="A0A2K9LI04"/>
<evidence type="ECO:0000313" key="11">
    <source>
        <dbReference type="EMBL" id="AUM11135.1"/>
    </source>
</evidence>
<gene>
    <name evidence="11" type="ORF">Kalk_01220</name>
</gene>
<evidence type="ECO:0000256" key="5">
    <source>
        <dbReference type="ARBA" id="ARBA00022842"/>
    </source>
</evidence>
<keyword evidence="6 9" id="KW-1133">Transmembrane helix</keyword>
<keyword evidence="4 9" id="KW-0812">Transmembrane</keyword>
<evidence type="ECO:0000256" key="7">
    <source>
        <dbReference type="ARBA" id="ARBA00023136"/>
    </source>
</evidence>
<evidence type="ECO:0000256" key="2">
    <source>
        <dbReference type="ARBA" id="ARBA00009749"/>
    </source>
</evidence>
<keyword evidence="7 9" id="KW-0472">Membrane</keyword>
<evidence type="ECO:0000313" key="12">
    <source>
        <dbReference type="Proteomes" id="UP000235116"/>
    </source>
</evidence>
<dbReference type="Pfam" id="PF03448">
    <property type="entry name" value="MgtE_N"/>
    <property type="match status" value="1"/>
</dbReference>
<dbReference type="EMBL" id="CP022684">
    <property type="protein sequence ID" value="AUM11135.1"/>
    <property type="molecule type" value="Genomic_DNA"/>
</dbReference>
<feature type="domain" description="CBS" evidence="10">
    <location>
        <begin position="196"/>
        <end position="253"/>
    </location>
</feature>
<organism evidence="11 12">
    <name type="scientific">Ketobacter alkanivorans</name>
    <dbReference type="NCBI Taxonomy" id="1917421"/>
    <lineage>
        <taxon>Bacteria</taxon>
        <taxon>Pseudomonadati</taxon>
        <taxon>Pseudomonadota</taxon>
        <taxon>Gammaproteobacteria</taxon>
        <taxon>Pseudomonadales</taxon>
        <taxon>Ketobacteraceae</taxon>
        <taxon>Ketobacter</taxon>
    </lineage>
</organism>
<evidence type="ECO:0000256" key="3">
    <source>
        <dbReference type="ARBA" id="ARBA00022448"/>
    </source>
</evidence>
<feature type="transmembrane region" description="Helical" evidence="9">
    <location>
        <begin position="311"/>
        <end position="332"/>
    </location>
</feature>
<dbReference type="InterPro" id="IPR046342">
    <property type="entry name" value="CBS_dom_sf"/>
</dbReference>
<dbReference type="PANTHER" id="PTHR41394:SF5">
    <property type="entry name" value="SLC41A_MGTE INTEGRAL MEMBRANE DOMAIN-CONTAINING PROTEIN"/>
    <property type="match status" value="1"/>
</dbReference>
<comment type="subcellular location">
    <subcellularLocation>
        <location evidence="1">Membrane</location>
        <topology evidence="1">Multi-pass membrane protein</topology>
    </subcellularLocation>
</comment>
<keyword evidence="12" id="KW-1185">Reference proteome</keyword>
<evidence type="ECO:0000256" key="1">
    <source>
        <dbReference type="ARBA" id="ARBA00004141"/>
    </source>
</evidence>
<dbReference type="InterPro" id="IPR036739">
    <property type="entry name" value="SLC41_membr_dom_sf"/>
</dbReference>
<dbReference type="GO" id="GO:0016020">
    <property type="term" value="C:membrane"/>
    <property type="evidence" value="ECO:0007669"/>
    <property type="project" value="UniProtKB-SubCell"/>
</dbReference>
<evidence type="ECO:0000259" key="10">
    <source>
        <dbReference type="PROSITE" id="PS51371"/>
    </source>
</evidence>
<name>A0A2K9LI04_9GAMM</name>
<dbReference type="SUPFAM" id="SSF161093">
    <property type="entry name" value="MgtE membrane domain-like"/>
    <property type="match status" value="1"/>
</dbReference>
<keyword evidence="5" id="KW-0460">Magnesium</keyword>
<dbReference type="Pfam" id="PF00571">
    <property type="entry name" value="CBS"/>
    <property type="match status" value="1"/>
</dbReference>
<dbReference type="Pfam" id="PF01769">
    <property type="entry name" value="MgtE"/>
    <property type="match status" value="1"/>
</dbReference>
<proteinExistence type="inferred from homology"/>
<dbReference type="InterPro" id="IPR006667">
    <property type="entry name" value="SLC41_membr_dom"/>
</dbReference>
<dbReference type="Gene3D" id="1.10.357.20">
    <property type="entry name" value="SLC41 divalent cation transporters, integral membrane domain"/>
    <property type="match status" value="1"/>
</dbReference>
<evidence type="ECO:0000256" key="8">
    <source>
        <dbReference type="PROSITE-ProRule" id="PRU00703"/>
    </source>
</evidence>
<dbReference type="InterPro" id="IPR006668">
    <property type="entry name" value="Mg_transptr_MgtE_intracell_dom"/>
</dbReference>
<dbReference type="PROSITE" id="PS51371">
    <property type="entry name" value="CBS"/>
    <property type="match status" value="1"/>
</dbReference>
<feature type="transmembrane region" description="Helical" evidence="9">
    <location>
        <begin position="419"/>
        <end position="440"/>
    </location>
</feature>
<protein>
    <recommendedName>
        <fullName evidence="10">CBS domain-containing protein</fullName>
    </recommendedName>
</protein>
<keyword evidence="3" id="KW-0813">Transport</keyword>
<evidence type="ECO:0000256" key="9">
    <source>
        <dbReference type="SAM" id="Phobius"/>
    </source>
</evidence>
<feature type="transmembrane region" description="Helical" evidence="9">
    <location>
        <begin position="353"/>
        <end position="374"/>
    </location>
</feature>
<evidence type="ECO:0000256" key="4">
    <source>
        <dbReference type="ARBA" id="ARBA00022692"/>
    </source>
</evidence>
<dbReference type="PANTHER" id="PTHR41394">
    <property type="entry name" value="MAGNESIUM TRANSPORTER MGTE"/>
    <property type="match status" value="1"/>
</dbReference>
<dbReference type="SUPFAM" id="SSF54631">
    <property type="entry name" value="CBS-domain pair"/>
    <property type="match status" value="1"/>
</dbReference>